<keyword evidence="7" id="KW-0687">Ribonucleoprotein</keyword>
<evidence type="ECO:0000256" key="4">
    <source>
        <dbReference type="ARBA" id="ARBA00022884"/>
    </source>
</evidence>
<feature type="compositionally biased region" description="Basic and acidic residues" evidence="11">
    <location>
        <begin position="238"/>
        <end position="251"/>
    </location>
</feature>
<dbReference type="PROSITE" id="PS00632">
    <property type="entry name" value="RIBOSOMAL_S4"/>
    <property type="match status" value="1"/>
</dbReference>
<dbReference type="SMART" id="SM00363">
    <property type="entry name" value="S4"/>
    <property type="match status" value="1"/>
</dbReference>
<dbReference type="FunCoup" id="M1ZJG1">
    <property type="interactions" value="101"/>
</dbReference>
<sequence length="461" mass="52433">MCTRSQYHNLFPFTLVSPHCRLHHAQEEAEVPFTEEAGRKPSSIQPLARAQAADKHVQNVRQNWSRWSLYALSQLKPPNTARTYFQQKWSAKASTRAYHGEHIREKKWKHMFKRTLPAVVSMDHKYLARNDGSEQAAGRGMGADAQDQTRTPAMTPYMQMAYYPLERRLDTAIFRALFASSVRQARQFVVHGLVKVNGKKMIYPGYALNPGDMFQVEPSSVMFATGAPKSRSSTARRIAKEKAAARAEAREQSGGQTPKQSSEDTTITQSSREEPTPTELKKYLQDLMQQVDEVLAEDVKAKDKQKFRALRQSVRKAIGSWRSASPETISTLDAQFDFLKTKIAERTVASPTSKPTEAPEPLISEEDQAKMRSAFEKLRLEAEYTSAWNSRNAAAPYATPWRPRDYMSAFAFIPRYLEVNQNICAAVYLRHPVARQGLAEVPTPFHLETGQLAFNWYLRNR</sequence>
<keyword evidence="5" id="KW-0689">Ribosomal protein</keyword>
<dbReference type="AlphaFoldDB" id="M1ZJG1"/>
<evidence type="ECO:0000256" key="11">
    <source>
        <dbReference type="SAM" id="MobiDB-lite"/>
    </source>
</evidence>
<comment type="similarity">
    <text evidence="2">Belongs to the universal ribosomal protein uS4 family.</text>
</comment>
<evidence type="ECO:0000256" key="6">
    <source>
        <dbReference type="ARBA" id="ARBA00023128"/>
    </source>
</evidence>
<accession>M1ZJG1</accession>
<name>M1ZJG1_LEPMJ</name>
<dbReference type="InterPro" id="IPR036986">
    <property type="entry name" value="S4_RNA-bd_sf"/>
</dbReference>
<evidence type="ECO:0000256" key="8">
    <source>
        <dbReference type="ARBA" id="ARBA00037226"/>
    </source>
</evidence>
<dbReference type="OrthoDB" id="3356781at2759"/>
<dbReference type="CDD" id="cd00165">
    <property type="entry name" value="S4"/>
    <property type="match status" value="1"/>
</dbReference>
<proteinExistence type="inferred from homology"/>
<dbReference type="Pfam" id="PF01479">
    <property type="entry name" value="S4"/>
    <property type="match status" value="1"/>
</dbReference>
<comment type="function">
    <text evidence="8">Component of the mitochondrial ribosome (mitoribosome), a dedicated translation machinery responsible for the synthesis of mitochondrial genome-encoded proteins, including at least some of the essential transmembrane subunits of the mitochondrial respiratory chain. The mitoribosomes are attached to the mitochondrial inner membrane and translation products are cotranslationally integrated into the membrane.</text>
</comment>
<evidence type="ECO:0000256" key="1">
    <source>
        <dbReference type="ARBA" id="ARBA00004173"/>
    </source>
</evidence>
<dbReference type="FunFam" id="3.10.290.10:FF:000025">
    <property type="entry name" value="30S ribosomal subunit S4"/>
    <property type="match status" value="1"/>
</dbReference>
<feature type="region of interest" description="Disordered" evidence="11">
    <location>
        <begin position="225"/>
        <end position="277"/>
    </location>
</feature>
<evidence type="ECO:0000256" key="5">
    <source>
        <dbReference type="ARBA" id="ARBA00022980"/>
    </source>
</evidence>
<dbReference type="InterPro" id="IPR002942">
    <property type="entry name" value="S4_RNA-bd"/>
</dbReference>
<evidence type="ECO:0000256" key="2">
    <source>
        <dbReference type="ARBA" id="ARBA00007465"/>
    </source>
</evidence>
<dbReference type="VEuPathDB" id="FungiDB:Lema_P125300.1"/>
<gene>
    <name evidence="13" type="ORF">Lema_P125300.1</name>
</gene>
<keyword evidence="6" id="KW-0496">Mitochondrion</keyword>
<reference evidence="13 14" key="1">
    <citation type="journal article" date="2011" name="Nat. Commun.">
        <title>Effector diversification within compartments of the Leptosphaeria maculans genome affected by Repeat-Induced Point mutations.</title>
        <authorList>
            <person name="Rouxel T."/>
            <person name="Grandaubert J."/>
            <person name="Hane J.K."/>
            <person name="Hoede C."/>
            <person name="van de Wouw A.P."/>
            <person name="Couloux A."/>
            <person name="Dominguez V."/>
            <person name="Anthouard V."/>
            <person name="Bally P."/>
            <person name="Bourras S."/>
            <person name="Cozijnsen A.J."/>
            <person name="Ciuffetti L.M."/>
            <person name="Degrave A."/>
            <person name="Dilmaghani A."/>
            <person name="Duret L."/>
            <person name="Fudal I."/>
            <person name="Goodwin S.B."/>
            <person name="Gout L."/>
            <person name="Glaser N."/>
            <person name="Linglin J."/>
            <person name="Kema G.H.J."/>
            <person name="Lapalu N."/>
            <person name="Lawrence C.B."/>
            <person name="May K."/>
            <person name="Meyer M."/>
            <person name="Ollivier B."/>
            <person name="Poulain J."/>
            <person name="Schoch C.L."/>
            <person name="Simon A."/>
            <person name="Spatafora J.W."/>
            <person name="Stachowiak A."/>
            <person name="Turgeon B.G."/>
            <person name="Tyler B.M."/>
            <person name="Vincent D."/>
            <person name="Weissenbach J."/>
            <person name="Amselem J."/>
            <person name="Quesneville H."/>
            <person name="Oliver R.P."/>
            <person name="Wincker P."/>
            <person name="Balesdent M.-H."/>
            <person name="Howlett B.J."/>
        </authorList>
    </citation>
    <scope>NUCLEOTIDE SEQUENCE [LARGE SCALE GENOMIC DNA]</scope>
    <source>
        <strain evidence="14">JN3 / isolate v23.1.3 / race Av1-4-5-6-7-8</strain>
    </source>
</reference>
<dbReference type="EMBL" id="FP929135">
    <property type="protein sequence ID" value="CCT61125.1"/>
    <property type="molecule type" value="Genomic_DNA"/>
</dbReference>
<organism evidence="13 14">
    <name type="scientific">Leptosphaeria maculans (strain JN3 / isolate v23.1.3 / race Av1-4-5-6-7-8)</name>
    <name type="common">Blackleg fungus</name>
    <name type="synonym">Phoma lingam</name>
    <dbReference type="NCBI Taxonomy" id="985895"/>
    <lineage>
        <taxon>Eukaryota</taxon>
        <taxon>Fungi</taxon>
        <taxon>Dikarya</taxon>
        <taxon>Ascomycota</taxon>
        <taxon>Pezizomycotina</taxon>
        <taxon>Dothideomycetes</taxon>
        <taxon>Pleosporomycetidae</taxon>
        <taxon>Pleosporales</taxon>
        <taxon>Pleosporineae</taxon>
        <taxon>Leptosphaeriaceae</taxon>
        <taxon>Plenodomus</taxon>
        <taxon>Plenodomus lingam/Leptosphaeria maculans species complex</taxon>
    </lineage>
</organism>
<keyword evidence="14" id="KW-1185">Reference proteome</keyword>
<comment type="subcellular location">
    <subcellularLocation>
        <location evidence="1">Mitochondrion</location>
    </subcellularLocation>
</comment>
<evidence type="ECO:0000256" key="10">
    <source>
        <dbReference type="PROSITE-ProRule" id="PRU00182"/>
    </source>
</evidence>
<dbReference type="STRING" id="985895.M1ZJG1"/>
<dbReference type="PANTHER" id="PTHR11831">
    <property type="entry name" value="30S 40S RIBOSOMAL PROTEIN"/>
    <property type="match status" value="1"/>
</dbReference>
<feature type="compositionally biased region" description="Polar residues" evidence="11">
    <location>
        <begin position="253"/>
        <end position="270"/>
    </location>
</feature>
<dbReference type="GO" id="GO:0005763">
    <property type="term" value="C:mitochondrial small ribosomal subunit"/>
    <property type="evidence" value="ECO:0007669"/>
    <property type="project" value="TreeGrafter"/>
</dbReference>
<dbReference type="GO" id="GO:0042274">
    <property type="term" value="P:ribosomal small subunit biogenesis"/>
    <property type="evidence" value="ECO:0007669"/>
    <property type="project" value="TreeGrafter"/>
</dbReference>
<evidence type="ECO:0000256" key="9">
    <source>
        <dbReference type="ARBA" id="ARBA00071419"/>
    </source>
</evidence>
<feature type="domain" description="RNA-binding S4" evidence="12">
    <location>
        <begin position="167"/>
        <end position="227"/>
    </location>
</feature>
<evidence type="ECO:0000256" key="3">
    <source>
        <dbReference type="ARBA" id="ARBA00022730"/>
    </source>
</evidence>
<dbReference type="PANTHER" id="PTHR11831:SF4">
    <property type="entry name" value="SMALL RIBOSOMAL SUBUNIT PROTEIN US4M"/>
    <property type="match status" value="1"/>
</dbReference>
<dbReference type="InParanoid" id="M1ZJG1"/>
<evidence type="ECO:0000313" key="13">
    <source>
        <dbReference type="EMBL" id="CCT61125.1"/>
    </source>
</evidence>
<evidence type="ECO:0000259" key="12">
    <source>
        <dbReference type="SMART" id="SM00363"/>
    </source>
</evidence>
<dbReference type="InterPro" id="IPR018079">
    <property type="entry name" value="Ribosomal_uS4_CS"/>
</dbReference>
<protein>
    <recommendedName>
        <fullName evidence="9">Small ribosomal subunit protein uS4m</fullName>
    </recommendedName>
</protein>
<dbReference type="GO" id="GO:0003735">
    <property type="term" value="F:structural constituent of ribosome"/>
    <property type="evidence" value="ECO:0007669"/>
    <property type="project" value="TreeGrafter"/>
</dbReference>
<dbReference type="Proteomes" id="UP000002668">
    <property type="component" value="Genome"/>
</dbReference>
<dbReference type="PROSITE" id="PS50889">
    <property type="entry name" value="S4"/>
    <property type="match status" value="1"/>
</dbReference>
<dbReference type="GO" id="GO:0019843">
    <property type="term" value="F:rRNA binding"/>
    <property type="evidence" value="ECO:0007669"/>
    <property type="project" value="UniProtKB-KW"/>
</dbReference>
<keyword evidence="3 10" id="KW-0699">rRNA-binding</keyword>
<evidence type="ECO:0000256" key="7">
    <source>
        <dbReference type="ARBA" id="ARBA00023274"/>
    </source>
</evidence>
<evidence type="ECO:0000313" key="14">
    <source>
        <dbReference type="Proteomes" id="UP000002668"/>
    </source>
</evidence>
<keyword evidence="4 10" id="KW-0694">RNA-binding</keyword>
<dbReference type="SUPFAM" id="SSF55174">
    <property type="entry name" value="Alpha-L RNA-binding motif"/>
    <property type="match status" value="1"/>
</dbReference>
<dbReference type="InterPro" id="IPR022801">
    <property type="entry name" value="Ribosomal_uS4"/>
</dbReference>
<dbReference type="Gene3D" id="3.10.290.10">
    <property type="entry name" value="RNA-binding S4 domain"/>
    <property type="match status" value="1"/>
</dbReference>